<name>A0AAU6SBR4_9MICO</name>
<dbReference type="SUPFAM" id="SSF52096">
    <property type="entry name" value="ClpP/crotonase"/>
    <property type="match status" value="1"/>
</dbReference>
<dbReference type="CDD" id="cd06558">
    <property type="entry name" value="crotonase-like"/>
    <property type="match status" value="1"/>
</dbReference>
<reference evidence="2" key="1">
    <citation type="submission" date="2024-04" db="EMBL/GenBank/DDBJ databases">
        <authorList>
            <person name="Roder T."/>
            <person name="Oberhansli S."/>
            <person name="Kreuzer M."/>
        </authorList>
    </citation>
    <scope>NUCLEOTIDE SEQUENCE</scope>
    <source>
        <strain evidence="2">LWS13-1.2</strain>
    </source>
</reference>
<dbReference type="PANTHER" id="PTHR42964">
    <property type="entry name" value="ENOYL-COA HYDRATASE"/>
    <property type="match status" value="1"/>
</dbReference>
<protein>
    <submittedName>
        <fullName evidence="2">Enoyl-CoA hydratase/isomerase family protein</fullName>
    </submittedName>
</protein>
<accession>A0AAU6SBR4</accession>
<dbReference type="InterPro" id="IPR051683">
    <property type="entry name" value="Enoyl-CoA_Hydratase/Isomerase"/>
</dbReference>
<dbReference type="PANTHER" id="PTHR42964:SF1">
    <property type="entry name" value="POLYKETIDE BIOSYNTHESIS ENOYL-COA HYDRATASE PKSH-RELATED"/>
    <property type="match status" value="1"/>
</dbReference>
<dbReference type="AlphaFoldDB" id="A0AAU6SBR4"/>
<dbReference type="RefSeq" id="WP_349428863.1">
    <property type="nucleotide sequence ID" value="NZ_CP151632.1"/>
</dbReference>
<dbReference type="Gene3D" id="1.10.12.10">
    <property type="entry name" value="Lyase 2-enoyl-coa Hydratase, Chain A, domain 2"/>
    <property type="match status" value="1"/>
</dbReference>
<comment type="similarity">
    <text evidence="1">Belongs to the enoyl-CoA hydratase/isomerase family.</text>
</comment>
<dbReference type="GO" id="GO:0008300">
    <property type="term" value="P:isoprenoid catabolic process"/>
    <property type="evidence" value="ECO:0007669"/>
    <property type="project" value="TreeGrafter"/>
</dbReference>
<evidence type="ECO:0000313" key="2">
    <source>
        <dbReference type="EMBL" id="WZO34305.1"/>
    </source>
</evidence>
<proteinExistence type="inferred from homology"/>
<dbReference type="Gene3D" id="3.90.226.10">
    <property type="entry name" value="2-enoyl-CoA Hydratase, Chain A, domain 1"/>
    <property type="match status" value="1"/>
</dbReference>
<dbReference type="GO" id="GO:0003824">
    <property type="term" value="F:catalytic activity"/>
    <property type="evidence" value="ECO:0007669"/>
    <property type="project" value="UniProtKB-ARBA"/>
</dbReference>
<gene>
    <name evidence="2" type="ORF">MRBLWS13_001960</name>
</gene>
<sequence>MSQLGTTVSAGVGLIEIHHVARNNALTATMWRRLPAILEDWEQEDEVLAVVLRGTGGTFSAGADIDDVPAILFDDSREDLISRATRRLACFPKPTVAIIEGHCIGGGWELAGACDLRVATRSAVFGVTPARLGVVYPVSGVRRLVGLVGPGVARQLLLTAELVPAERAYRWGMVTTLAEDSAIDEIAAGVVRTLLSRSQLSVRAAKEMVMLHDDPEAQRAAHDRWAAASLLSGELEEGRRAFLERRAPLFPWRGTPAAAAPGKL</sequence>
<dbReference type="InterPro" id="IPR001753">
    <property type="entry name" value="Enoyl-CoA_hydra/iso"/>
</dbReference>
<organism evidence="2">
    <name type="scientific">Microbacterium sp. LWS13-1.2</name>
    <dbReference type="NCBI Taxonomy" id="3135264"/>
    <lineage>
        <taxon>Bacteria</taxon>
        <taxon>Bacillati</taxon>
        <taxon>Actinomycetota</taxon>
        <taxon>Actinomycetes</taxon>
        <taxon>Micrococcales</taxon>
        <taxon>Microbacteriaceae</taxon>
        <taxon>Microbacterium</taxon>
    </lineage>
</organism>
<dbReference type="InterPro" id="IPR029045">
    <property type="entry name" value="ClpP/crotonase-like_dom_sf"/>
</dbReference>
<dbReference type="Pfam" id="PF00378">
    <property type="entry name" value="ECH_1"/>
    <property type="match status" value="1"/>
</dbReference>
<dbReference type="InterPro" id="IPR014748">
    <property type="entry name" value="Enoyl-CoA_hydra_C"/>
</dbReference>
<evidence type="ECO:0000256" key="1">
    <source>
        <dbReference type="ARBA" id="ARBA00005254"/>
    </source>
</evidence>
<dbReference type="EMBL" id="CP151632">
    <property type="protein sequence ID" value="WZO34305.1"/>
    <property type="molecule type" value="Genomic_DNA"/>
</dbReference>